<feature type="compositionally biased region" description="Basic and acidic residues" evidence="1">
    <location>
        <begin position="91"/>
        <end position="101"/>
    </location>
</feature>
<reference evidence="2 3" key="1">
    <citation type="submission" date="2014-04" db="EMBL/GenBank/DDBJ databases">
        <authorList>
            <consortium name="DOE Joint Genome Institute"/>
            <person name="Kuo A."/>
            <person name="Kohler A."/>
            <person name="Costa M.D."/>
            <person name="Nagy L.G."/>
            <person name="Floudas D."/>
            <person name="Copeland A."/>
            <person name="Barry K.W."/>
            <person name="Cichocki N."/>
            <person name="Veneault-Fourrey C."/>
            <person name="LaButti K."/>
            <person name="Lindquist E.A."/>
            <person name="Lipzen A."/>
            <person name="Lundell T."/>
            <person name="Morin E."/>
            <person name="Murat C."/>
            <person name="Sun H."/>
            <person name="Tunlid A."/>
            <person name="Henrissat B."/>
            <person name="Grigoriev I.V."/>
            <person name="Hibbett D.S."/>
            <person name="Martin F."/>
            <person name="Nordberg H.P."/>
            <person name="Cantor M.N."/>
            <person name="Hua S.X."/>
        </authorList>
    </citation>
    <scope>NUCLEOTIDE SEQUENCE [LARGE SCALE GENOMIC DNA]</scope>
    <source>
        <strain evidence="2 3">Marx 270</strain>
    </source>
</reference>
<dbReference type="HOGENOM" id="CLU_1696230_0_0_1"/>
<dbReference type="AlphaFoldDB" id="A0A0C3PDR0"/>
<keyword evidence="3" id="KW-1185">Reference proteome</keyword>
<evidence type="ECO:0000313" key="2">
    <source>
        <dbReference type="EMBL" id="KIO06291.1"/>
    </source>
</evidence>
<dbReference type="InParanoid" id="A0A0C3PDR0"/>
<reference evidence="3" key="2">
    <citation type="submission" date="2015-01" db="EMBL/GenBank/DDBJ databases">
        <title>Evolutionary Origins and Diversification of the Mycorrhizal Mutualists.</title>
        <authorList>
            <consortium name="DOE Joint Genome Institute"/>
            <consortium name="Mycorrhizal Genomics Consortium"/>
            <person name="Kohler A."/>
            <person name="Kuo A."/>
            <person name="Nagy L.G."/>
            <person name="Floudas D."/>
            <person name="Copeland A."/>
            <person name="Barry K.W."/>
            <person name="Cichocki N."/>
            <person name="Veneault-Fourrey C."/>
            <person name="LaButti K."/>
            <person name="Lindquist E.A."/>
            <person name="Lipzen A."/>
            <person name="Lundell T."/>
            <person name="Morin E."/>
            <person name="Murat C."/>
            <person name="Riley R."/>
            <person name="Ohm R."/>
            <person name="Sun H."/>
            <person name="Tunlid A."/>
            <person name="Henrissat B."/>
            <person name="Grigoriev I.V."/>
            <person name="Hibbett D.S."/>
            <person name="Martin F."/>
        </authorList>
    </citation>
    <scope>NUCLEOTIDE SEQUENCE [LARGE SCALE GENOMIC DNA]</scope>
    <source>
        <strain evidence="3">Marx 270</strain>
    </source>
</reference>
<name>A0A0C3PDR0_PISTI</name>
<gene>
    <name evidence="2" type="ORF">M404DRAFT_24569</name>
</gene>
<organism evidence="2 3">
    <name type="scientific">Pisolithus tinctorius Marx 270</name>
    <dbReference type="NCBI Taxonomy" id="870435"/>
    <lineage>
        <taxon>Eukaryota</taxon>
        <taxon>Fungi</taxon>
        <taxon>Dikarya</taxon>
        <taxon>Basidiomycota</taxon>
        <taxon>Agaricomycotina</taxon>
        <taxon>Agaricomycetes</taxon>
        <taxon>Agaricomycetidae</taxon>
        <taxon>Boletales</taxon>
        <taxon>Sclerodermatineae</taxon>
        <taxon>Pisolithaceae</taxon>
        <taxon>Pisolithus</taxon>
    </lineage>
</organism>
<evidence type="ECO:0000313" key="3">
    <source>
        <dbReference type="Proteomes" id="UP000054217"/>
    </source>
</evidence>
<accession>A0A0C3PDR0</accession>
<proteinExistence type="predicted"/>
<evidence type="ECO:0000256" key="1">
    <source>
        <dbReference type="SAM" id="MobiDB-lite"/>
    </source>
</evidence>
<dbReference type="EMBL" id="KN831963">
    <property type="protein sequence ID" value="KIO06291.1"/>
    <property type="molecule type" value="Genomic_DNA"/>
</dbReference>
<protein>
    <submittedName>
        <fullName evidence="2">Uncharacterized protein</fullName>
    </submittedName>
</protein>
<dbReference type="Proteomes" id="UP000054217">
    <property type="component" value="Unassembled WGS sequence"/>
</dbReference>
<feature type="region of interest" description="Disordered" evidence="1">
    <location>
        <begin position="79"/>
        <end position="155"/>
    </location>
</feature>
<sequence length="155" mass="17370">MAPQPKESLEAIYEWVGDWDQTWAGIYLWWKYIDENKISIPKVCDANLHDMTEESLMEQNEDYQEQVKERAHLEAERLAKAPSVHTWGQTARDEGQDHVPEDTEGDTARGGTHSAGGGCGSAIKGKGKQQATSEEDELANNIDDNKGNGTSHDWR</sequence>